<dbReference type="InterPro" id="IPR003689">
    <property type="entry name" value="ZIP"/>
</dbReference>
<evidence type="ECO:0000256" key="2">
    <source>
        <dbReference type="ARBA" id="ARBA00004394"/>
    </source>
</evidence>
<evidence type="ECO:0000256" key="4">
    <source>
        <dbReference type="ARBA" id="ARBA00022989"/>
    </source>
</evidence>
<evidence type="ECO:0008006" key="10">
    <source>
        <dbReference type="Google" id="ProtNLM"/>
    </source>
</evidence>
<dbReference type="GO" id="GO:0006829">
    <property type="term" value="P:zinc ion transport"/>
    <property type="evidence" value="ECO:0007669"/>
    <property type="project" value="InterPro"/>
</dbReference>
<evidence type="ECO:0000256" key="7">
    <source>
        <dbReference type="SAM" id="Phobius"/>
    </source>
</evidence>
<feature type="transmembrane region" description="Helical" evidence="7">
    <location>
        <begin position="36"/>
        <end position="54"/>
    </location>
</feature>
<dbReference type="OrthoDB" id="19859at2759"/>
<evidence type="ECO:0000313" key="9">
    <source>
        <dbReference type="Proteomes" id="UP000298030"/>
    </source>
</evidence>
<sequence>MFVQLAVLASVLGAASFAFGILPLAVTFSKSHIERLAAVGTGLLLGAGLGVIIPEGIENLIESSSHDPDANFEPPTHTIAVSLLVGFILMLALEQLAIPNSHSFQLDPSLPTPALYKSIPTEAQVEFDAELMDLERRAGSSSGHARSASGALNSLDLGPAQSSGRQKAFALTVGLVIHSLADGLALGVSSLAKTEVGSIASNISIVVFLALLLHKGPTALALTTSLLAFNLPRADCKKYLFAFTAATPISALLSYALFSFFTGDRSEDSGTNSWTGIAMLVSGGSFLYVATVLQPVSHSHGGGVQEMRPATRVVLVVLGMATPVTLASLLGHGH</sequence>
<feature type="transmembrane region" description="Helical" evidence="7">
    <location>
        <begin position="6"/>
        <end position="29"/>
    </location>
</feature>
<keyword evidence="6 7" id="KW-0472">Membrane</keyword>
<dbReference type="GO" id="GO:0046873">
    <property type="term" value="F:metal ion transmembrane transporter activity"/>
    <property type="evidence" value="ECO:0007669"/>
    <property type="project" value="InterPro"/>
</dbReference>
<organism evidence="8 9">
    <name type="scientific">Coprinellus micaceus</name>
    <name type="common">Glistening ink-cap mushroom</name>
    <name type="synonym">Coprinus micaceus</name>
    <dbReference type="NCBI Taxonomy" id="71717"/>
    <lineage>
        <taxon>Eukaryota</taxon>
        <taxon>Fungi</taxon>
        <taxon>Dikarya</taxon>
        <taxon>Basidiomycota</taxon>
        <taxon>Agaricomycotina</taxon>
        <taxon>Agaricomycetes</taxon>
        <taxon>Agaricomycetidae</taxon>
        <taxon>Agaricales</taxon>
        <taxon>Agaricineae</taxon>
        <taxon>Psathyrellaceae</taxon>
        <taxon>Coprinellus</taxon>
    </lineage>
</organism>
<accession>A0A4Y7T9L0</accession>
<dbReference type="AlphaFoldDB" id="A0A4Y7T9L0"/>
<comment type="caution">
    <text evidence="8">The sequence shown here is derived from an EMBL/GenBank/DDBJ whole genome shotgun (WGS) entry which is preliminary data.</text>
</comment>
<keyword evidence="3 7" id="KW-0812">Transmembrane</keyword>
<keyword evidence="5" id="KW-0333">Golgi apparatus</keyword>
<feature type="transmembrane region" description="Helical" evidence="7">
    <location>
        <begin position="203"/>
        <end position="227"/>
    </location>
</feature>
<name>A0A4Y7T9L0_COPMI</name>
<gene>
    <name evidence="8" type="ORF">FA13DRAFT_1733561</name>
</gene>
<dbReference type="InterPro" id="IPR045891">
    <property type="entry name" value="ZIP9"/>
</dbReference>
<feature type="transmembrane region" description="Helical" evidence="7">
    <location>
        <begin position="168"/>
        <end position="191"/>
    </location>
</feature>
<evidence type="ECO:0000256" key="5">
    <source>
        <dbReference type="ARBA" id="ARBA00023034"/>
    </source>
</evidence>
<dbReference type="GO" id="GO:0000139">
    <property type="term" value="C:Golgi membrane"/>
    <property type="evidence" value="ECO:0007669"/>
    <property type="project" value="UniProtKB-SubCell"/>
</dbReference>
<dbReference type="PANTHER" id="PTHR16133">
    <property type="entry name" value="SOLUTE CARRIER FAMILY 39 ZINC TRANSPORTER , MEMBER 9-RELATED"/>
    <property type="match status" value="1"/>
</dbReference>
<keyword evidence="4 7" id="KW-1133">Transmembrane helix</keyword>
<comment type="subcellular location">
    <subcellularLocation>
        <location evidence="1">Endomembrane system</location>
        <topology evidence="1">Multi-pass membrane protein</topology>
    </subcellularLocation>
    <subcellularLocation>
        <location evidence="2">Golgi apparatus membrane</location>
    </subcellularLocation>
</comment>
<dbReference type="Proteomes" id="UP000298030">
    <property type="component" value="Unassembled WGS sequence"/>
</dbReference>
<evidence type="ECO:0000256" key="3">
    <source>
        <dbReference type="ARBA" id="ARBA00022692"/>
    </source>
</evidence>
<feature type="transmembrane region" description="Helical" evidence="7">
    <location>
        <begin position="313"/>
        <end position="331"/>
    </location>
</feature>
<proteinExistence type="predicted"/>
<dbReference type="EMBL" id="QPFP01000022">
    <property type="protein sequence ID" value="TEB30701.1"/>
    <property type="molecule type" value="Genomic_DNA"/>
</dbReference>
<feature type="transmembrane region" description="Helical" evidence="7">
    <location>
        <begin position="239"/>
        <end position="261"/>
    </location>
</feature>
<dbReference type="Pfam" id="PF02535">
    <property type="entry name" value="Zip"/>
    <property type="match status" value="1"/>
</dbReference>
<dbReference type="PANTHER" id="PTHR16133:SF0">
    <property type="entry name" value="ZINC_IRON REGULATED TRANSPORTER-RELATED PROTEIN 102B, ISOFORM E"/>
    <property type="match status" value="1"/>
</dbReference>
<evidence type="ECO:0000256" key="1">
    <source>
        <dbReference type="ARBA" id="ARBA00004127"/>
    </source>
</evidence>
<dbReference type="STRING" id="71717.A0A4Y7T9L0"/>
<evidence type="ECO:0000256" key="6">
    <source>
        <dbReference type="ARBA" id="ARBA00023136"/>
    </source>
</evidence>
<feature type="transmembrane region" description="Helical" evidence="7">
    <location>
        <begin position="273"/>
        <end position="293"/>
    </location>
</feature>
<protein>
    <recommendedName>
        <fullName evidence="10">Zinc/iron permease</fullName>
    </recommendedName>
</protein>
<keyword evidence="9" id="KW-1185">Reference proteome</keyword>
<evidence type="ECO:0000313" key="8">
    <source>
        <dbReference type="EMBL" id="TEB30701.1"/>
    </source>
</evidence>
<reference evidence="8 9" key="1">
    <citation type="journal article" date="2019" name="Nat. Ecol. Evol.">
        <title>Megaphylogeny resolves global patterns of mushroom evolution.</title>
        <authorList>
            <person name="Varga T."/>
            <person name="Krizsan K."/>
            <person name="Foldi C."/>
            <person name="Dima B."/>
            <person name="Sanchez-Garcia M."/>
            <person name="Sanchez-Ramirez S."/>
            <person name="Szollosi G.J."/>
            <person name="Szarkandi J.G."/>
            <person name="Papp V."/>
            <person name="Albert L."/>
            <person name="Andreopoulos W."/>
            <person name="Angelini C."/>
            <person name="Antonin V."/>
            <person name="Barry K.W."/>
            <person name="Bougher N.L."/>
            <person name="Buchanan P."/>
            <person name="Buyck B."/>
            <person name="Bense V."/>
            <person name="Catcheside P."/>
            <person name="Chovatia M."/>
            <person name="Cooper J."/>
            <person name="Damon W."/>
            <person name="Desjardin D."/>
            <person name="Finy P."/>
            <person name="Geml J."/>
            <person name="Haridas S."/>
            <person name="Hughes K."/>
            <person name="Justo A."/>
            <person name="Karasinski D."/>
            <person name="Kautmanova I."/>
            <person name="Kiss B."/>
            <person name="Kocsube S."/>
            <person name="Kotiranta H."/>
            <person name="LaButti K.M."/>
            <person name="Lechner B.E."/>
            <person name="Liimatainen K."/>
            <person name="Lipzen A."/>
            <person name="Lukacs Z."/>
            <person name="Mihaltcheva S."/>
            <person name="Morgado L.N."/>
            <person name="Niskanen T."/>
            <person name="Noordeloos M.E."/>
            <person name="Ohm R.A."/>
            <person name="Ortiz-Santana B."/>
            <person name="Ovrebo C."/>
            <person name="Racz N."/>
            <person name="Riley R."/>
            <person name="Savchenko A."/>
            <person name="Shiryaev A."/>
            <person name="Soop K."/>
            <person name="Spirin V."/>
            <person name="Szebenyi C."/>
            <person name="Tomsovsky M."/>
            <person name="Tulloss R.E."/>
            <person name="Uehling J."/>
            <person name="Grigoriev I.V."/>
            <person name="Vagvolgyi C."/>
            <person name="Papp T."/>
            <person name="Martin F.M."/>
            <person name="Miettinen O."/>
            <person name="Hibbett D.S."/>
            <person name="Nagy L.G."/>
        </authorList>
    </citation>
    <scope>NUCLEOTIDE SEQUENCE [LARGE SCALE GENOMIC DNA]</scope>
    <source>
        <strain evidence="8 9">FP101781</strain>
    </source>
</reference>
<feature type="transmembrane region" description="Helical" evidence="7">
    <location>
        <begin position="74"/>
        <end position="93"/>
    </location>
</feature>